<dbReference type="GO" id="GO:0016491">
    <property type="term" value="F:oxidoreductase activity"/>
    <property type="evidence" value="ECO:0007669"/>
    <property type="project" value="InterPro"/>
</dbReference>
<feature type="domain" description="Ketosynthase family 3 (KS3)" evidence="13">
    <location>
        <begin position="33"/>
        <end position="459"/>
    </location>
</feature>
<dbReference type="PANTHER" id="PTHR43775:SF51">
    <property type="entry name" value="INACTIVE PHENOLPHTHIOCEROL SYNTHESIS POLYKETIDE SYNTHASE TYPE I PKS1-RELATED"/>
    <property type="match status" value="1"/>
</dbReference>
<dbReference type="InterPro" id="IPR016035">
    <property type="entry name" value="Acyl_Trfase/lysoPLipase"/>
</dbReference>
<dbReference type="CDD" id="cd05195">
    <property type="entry name" value="enoyl_red"/>
    <property type="match status" value="1"/>
</dbReference>
<keyword evidence="10" id="KW-0175">Coiled coil</keyword>
<evidence type="ECO:0000259" key="12">
    <source>
        <dbReference type="PROSITE" id="PS50075"/>
    </source>
</evidence>
<feature type="region of interest" description="Disordered" evidence="11">
    <location>
        <begin position="4808"/>
        <end position="4827"/>
    </location>
</feature>
<dbReference type="SMART" id="SM01294">
    <property type="entry name" value="PKS_PP_betabranch"/>
    <property type="match status" value="3"/>
</dbReference>
<dbReference type="GO" id="GO:0008270">
    <property type="term" value="F:zinc ion binding"/>
    <property type="evidence" value="ECO:0007669"/>
    <property type="project" value="InterPro"/>
</dbReference>
<dbReference type="SUPFAM" id="SSF50129">
    <property type="entry name" value="GroES-like"/>
    <property type="match status" value="1"/>
</dbReference>
<dbReference type="InterPro" id="IPR006162">
    <property type="entry name" value="Ppantetheine_attach_site"/>
</dbReference>
<feature type="compositionally biased region" description="Gly residues" evidence="11">
    <location>
        <begin position="4760"/>
        <end position="4778"/>
    </location>
</feature>
<dbReference type="InterPro" id="IPR042104">
    <property type="entry name" value="PKS_dehydratase_sf"/>
</dbReference>
<feature type="region of interest" description="Disordered" evidence="11">
    <location>
        <begin position="4714"/>
        <end position="4801"/>
    </location>
</feature>
<dbReference type="Gene3D" id="3.40.47.10">
    <property type="match status" value="3"/>
</dbReference>
<comment type="caution">
    <text evidence="9">Lacks conserved residue(s) required for the propagation of feature annotation.</text>
</comment>
<keyword evidence="8" id="KW-0012">Acyltransferase</keyword>
<dbReference type="FunFam" id="3.40.50.720:FF:000209">
    <property type="entry name" value="Polyketide synthase Pks12"/>
    <property type="match status" value="1"/>
</dbReference>
<accession>A0AAX3ZB84</accession>
<dbReference type="SMART" id="SM00822">
    <property type="entry name" value="PKS_KR"/>
    <property type="match status" value="3"/>
</dbReference>
<dbReference type="InterPro" id="IPR014043">
    <property type="entry name" value="Acyl_transferase_dom"/>
</dbReference>
<feature type="domain" description="Carrier" evidence="12">
    <location>
        <begin position="3592"/>
        <end position="3667"/>
    </location>
</feature>
<feature type="domain" description="PKS/mFAS DH" evidence="14">
    <location>
        <begin position="2503"/>
        <end position="2780"/>
    </location>
</feature>
<comment type="pathway">
    <text evidence="2">Antibiotic biosynthesis.</text>
</comment>
<dbReference type="Gene3D" id="1.10.1200.10">
    <property type="entry name" value="ACP-like"/>
    <property type="match status" value="3"/>
</dbReference>
<dbReference type="InterPro" id="IPR018201">
    <property type="entry name" value="Ketoacyl_synth_AS"/>
</dbReference>
<dbReference type="GeneID" id="90940660"/>
<dbReference type="GO" id="GO:0004312">
    <property type="term" value="F:fatty acid synthase activity"/>
    <property type="evidence" value="ECO:0007669"/>
    <property type="project" value="TreeGrafter"/>
</dbReference>
<dbReference type="PROSITE" id="PS01162">
    <property type="entry name" value="QOR_ZETA_CRYSTAL"/>
    <property type="match status" value="1"/>
</dbReference>
<dbReference type="InterPro" id="IPR050091">
    <property type="entry name" value="PKS_NRPS_Biosynth_Enz"/>
</dbReference>
<dbReference type="Gene3D" id="3.90.180.10">
    <property type="entry name" value="Medium-chain alcohol dehydrogenases, catalytic domain"/>
    <property type="match status" value="1"/>
</dbReference>
<reference evidence="15" key="1">
    <citation type="submission" date="2023-03" db="EMBL/GenBank/DDBJ databases">
        <title>Borrelidin-producing and root-colonizing Streptomyces rochei is a potent biopesticide for soil-borne oomycete-caused plant diseases.</title>
        <authorList>
            <person name="Zhou D."/>
            <person name="Wang X."/>
            <person name="Navarro-Munoz J.C."/>
            <person name="Li W."/>
            <person name="Li J."/>
            <person name="Jiu M."/>
            <person name="Deng S."/>
            <person name="Ye Y."/>
            <person name="Daly P."/>
            <person name="Wei L."/>
        </authorList>
    </citation>
    <scope>NUCLEOTIDE SEQUENCE</scope>
    <source>
        <strain evidence="15">JK1</strain>
    </source>
</reference>
<dbReference type="SMART" id="SM00823">
    <property type="entry name" value="PKS_PP"/>
    <property type="match status" value="3"/>
</dbReference>
<feature type="region of interest" description="Disordered" evidence="11">
    <location>
        <begin position="5643"/>
        <end position="5662"/>
    </location>
</feature>
<evidence type="ECO:0000313" key="15">
    <source>
        <dbReference type="EMBL" id="WMC84305.1"/>
    </source>
</evidence>
<dbReference type="Pfam" id="PF08990">
    <property type="entry name" value="Docking"/>
    <property type="match status" value="1"/>
</dbReference>
<dbReference type="Pfam" id="PF22953">
    <property type="entry name" value="SpnB_Rossmann"/>
    <property type="match status" value="2"/>
</dbReference>
<evidence type="ECO:0000259" key="13">
    <source>
        <dbReference type="PROSITE" id="PS52004"/>
    </source>
</evidence>
<feature type="compositionally biased region" description="Low complexity" evidence="11">
    <location>
        <begin position="5156"/>
        <end position="5173"/>
    </location>
</feature>
<feature type="coiled-coil region" evidence="10">
    <location>
        <begin position="4"/>
        <end position="31"/>
    </location>
</feature>
<dbReference type="CDD" id="cd08952">
    <property type="entry name" value="KR_1_SDR_x"/>
    <property type="match status" value="1"/>
</dbReference>
<dbReference type="GO" id="GO:0006633">
    <property type="term" value="P:fatty acid biosynthetic process"/>
    <property type="evidence" value="ECO:0007669"/>
    <property type="project" value="InterPro"/>
</dbReference>
<feature type="region of interest" description="Disordered" evidence="11">
    <location>
        <begin position="1642"/>
        <end position="1661"/>
    </location>
</feature>
<dbReference type="PROSITE" id="PS52004">
    <property type="entry name" value="KS3_2"/>
    <property type="match status" value="3"/>
</dbReference>
<proteinExistence type="predicted"/>
<dbReference type="Gene3D" id="3.40.366.10">
    <property type="entry name" value="Malonyl-Coenzyme A Acyl Carrier Protein, domain 2"/>
    <property type="match status" value="3"/>
</dbReference>
<keyword evidence="7" id="KW-0511">Multifunctional enzyme</keyword>
<feature type="region of interest" description="Disordered" evidence="11">
    <location>
        <begin position="2591"/>
        <end position="2610"/>
    </location>
</feature>
<dbReference type="Pfam" id="PF14765">
    <property type="entry name" value="PS-DH"/>
    <property type="match status" value="2"/>
</dbReference>
<dbReference type="InterPro" id="IPR049551">
    <property type="entry name" value="PKS_DH_C"/>
</dbReference>
<dbReference type="SMART" id="SM00829">
    <property type="entry name" value="PKS_ER"/>
    <property type="match status" value="1"/>
</dbReference>
<dbReference type="InterPro" id="IPR036736">
    <property type="entry name" value="ACP-like_sf"/>
</dbReference>
<evidence type="ECO:0000256" key="4">
    <source>
        <dbReference type="ARBA" id="ARBA00022553"/>
    </source>
</evidence>
<gene>
    <name evidence="15" type="ORF">P7W03_01505</name>
</gene>
<dbReference type="RefSeq" id="WP_306691481.1">
    <property type="nucleotide sequence ID" value="NZ_CP121271.1"/>
</dbReference>
<dbReference type="InterPro" id="IPR001227">
    <property type="entry name" value="Ac_transferase_dom_sf"/>
</dbReference>
<dbReference type="PROSITE" id="PS00012">
    <property type="entry name" value="PHOSPHOPANTETHEINE"/>
    <property type="match status" value="3"/>
</dbReference>
<dbReference type="Pfam" id="PF02801">
    <property type="entry name" value="Ketoacyl-synt_C"/>
    <property type="match status" value="3"/>
</dbReference>
<feature type="region of interest" description="C-terminal hotdog fold" evidence="9">
    <location>
        <begin position="2644"/>
        <end position="2780"/>
    </location>
</feature>
<dbReference type="InterPro" id="IPR020807">
    <property type="entry name" value="PKS_DH"/>
</dbReference>
<dbReference type="Pfam" id="PF00109">
    <property type="entry name" value="ketoacyl-synt"/>
    <property type="match status" value="3"/>
</dbReference>
<feature type="region of interest" description="N-terminal hotdog fold" evidence="9">
    <location>
        <begin position="4631"/>
        <end position="4816"/>
    </location>
</feature>
<feature type="domain" description="Carrier" evidence="12">
    <location>
        <begin position="5520"/>
        <end position="5595"/>
    </location>
</feature>
<dbReference type="InterPro" id="IPR016039">
    <property type="entry name" value="Thiolase-like"/>
</dbReference>
<dbReference type="EMBL" id="CP121271">
    <property type="protein sequence ID" value="WMC84305.1"/>
    <property type="molecule type" value="Genomic_DNA"/>
</dbReference>
<dbReference type="SMART" id="SM00825">
    <property type="entry name" value="PKS_KS"/>
    <property type="match status" value="3"/>
</dbReference>
<organism evidence="15 16">
    <name type="scientific">Streptomyces rochei</name>
    <name type="common">Streptomyces parvullus</name>
    <dbReference type="NCBI Taxonomy" id="1928"/>
    <lineage>
        <taxon>Bacteria</taxon>
        <taxon>Bacillati</taxon>
        <taxon>Actinomycetota</taxon>
        <taxon>Actinomycetes</taxon>
        <taxon>Kitasatosporales</taxon>
        <taxon>Streptomycetaceae</taxon>
        <taxon>Streptomyces</taxon>
        <taxon>Streptomyces rochei group</taxon>
    </lineage>
</organism>
<dbReference type="InterPro" id="IPR049552">
    <property type="entry name" value="PKS_DH_N"/>
</dbReference>
<evidence type="ECO:0000313" key="16">
    <source>
        <dbReference type="Proteomes" id="UP001231701"/>
    </source>
</evidence>
<dbReference type="SUPFAM" id="SSF47336">
    <property type="entry name" value="ACP-like"/>
    <property type="match status" value="3"/>
</dbReference>
<dbReference type="PROSITE" id="PS00606">
    <property type="entry name" value="KS3_1"/>
    <property type="match status" value="3"/>
</dbReference>
<dbReference type="InterPro" id="IPR036299">
    <property type="entry name" value="Polyketide_synth_docking_sf"/>
</dbReference>
<dbReference type="SUPFAM" id="SSF55048">
    <property type="entry name" value="Probable ACP-binding domain of malonyl-CoA ACP transacylase"/>
    <property type="match status" value="3"/>
</dbReference>
<feature type="region of interest" description="N-terminal hotdog fold" evidence="9">
    <location>
        <begin position="2503"/>
        <end position="2629"/>
    </location>
</feature>
<dbReference type="InterPro" id="IPR057326">
    <property type="entry name" value="KR_dom"/>
</dbReference>
<dbReference type="InterPro" id="IPR011032">
    <property type="entry name" value="GroES-like_sf"/>
</dbReference>
<dbReference type="CDD" id="cd08956">
    <property type="entry name" value="KR_3_FAS_SDR_x"/>
    <property type="match status" value="2"/>
</dbReference>
<dbReference type="Gene3D" id="3.40.50.720">
    <property type="entry name" value="NAD(P)-binding Rossmann-like Domain"/>
    <property type="match status" value="3"/>
</dbReference>
<feature type="region of interest" description="Disordered" evidence="11">
    <location>
        <begin position="4125"/>
        <end position="4189"/>
    </location>
</feature>
<dbReference type="GO" id="GO:0031177">
    <property type="term" value="F:phosphopantetheine binding"/>
    <property type="evidence" value="ECO:0007669"/>
    <property type="project" value="InterPro"/>
</dbReference>
<dbReference type="Pfam" id="PF22621">
    <property type="entry name" value="CurL-like_PKS_C"/>
    <property type="match status" value="1"/>
</dbReference>
<dbReference type="Pfam" id="PF13602">
    <property type="entry name" value="ADH_zinc_N_2"/>
    <property type="match status" value="1"/>
</dbReference>
<dbReference type="SMART" id="SM00827">
    <property type="entry name" value="PKS_AT"/>
    <property type="match status" value="3"/>
</dbReference>
<dbReference type="Pfam" id="PF16197">
    <property type="entry name" value="KAsynt_C_assoc"/>
    <property type="match status" value="3"/>
</dbReference>
<dbReference type="Pfam" id="PF00550">
    <property type="entry name" value="PP-binding"/>
    <property type="match status" value="3"/>
</dbReference>
<feature type="compositionally biased region" description="Low complexity" evidence="11">
    <location>
        <begin position="4729"/>
        <end position="4738"/>
    </location>
</feature>
<dbReference type="SUPFAM" id="SSF52151">
    <property type="entry name" value="FabD/lysophospholipase-like"/>
    <property type="match status" value="3"/>
</dbReference>
<evidence type="ECO:0000256" key="9">
    <source>
        <dbReference type="PROSITE-ProRule" id="PRU01363"/>
    </source>
</evidence>
<dbReference type="Pfam" id="PF18369">
    <property type="entry name" value="PKS_DE"/>
    <property type="match status" value="1"/>
</dbReference>
<dbReference type="Gene3D" id="3.40.50.11460">
    <property type="match status" value="1"/>
</dbReference>
<evidence type="ECO:0000256" key="11">
    <source>
        <dbReference type="SAM" id="MobiDB-lite"/>
    </source>
</evidence>
<dbReference type="InterPro" id="IPR032821">
    <property type="entry name" value="PKS_assoc"/>
</dbReference>
<feature type="domain" description="Carrier" evidence="12">
    <location>
        <begin position="1507"/>
        <end position="1582"/>
    </location>
</feature>
<dbReference type="Pfam" id="PF00698">
    <property type="entry name" value="Acyl_transf_1"/>
    <property type="match status" value="3"/>
</dbReference>
<dbReference type="InterPro" id="IPR014031">
    <property type="entry name" value="Ketoacyl_synth_C"/>
</dbReference>
<feature type="compositionally biased region" description="Low complexity" evidence="11">
    <location>
        <begin position="4945"/>
        <end position="4957"/>
    </location>
</feature>
<feature type="compositionally biased region" description="Acidic residues" evidence="11">
    <location>
        <begin position="5652"/>
        <end position="5662"/>
    </location>
</feature>
<dbReference type="InterPro" id="IPR002364">
    <property type="entry name" value="Quin_OxRdtase/zeta-crystal_CS"/>
</dbReference>
<evidence type="ECO:0000256" key="10">
    <source>
        <dbReference type="SAM" id="Coils"/>
    </source>
</evidence>
<dbReference type="InterPro" id="IPR009081">
    <property type="entry name" value="PP-bd_ACP"/>
</dbReference>
<dbReference type="FunFam" id="3.40.47.10:FF:000019">
    <property type="entry name" value="Polyketide synthase type I"/>
    <property type="match status" value="3"/>
</dbReference>
<dbReference type="InterPro" id="IPR015083">
    <property type="entry name" value="NorB/c/GfsB-D-like_docking"/>
</dbReference>
<dbReference type="Gene3D" id="3.10.129.110">
    <property type="entry name" value="Polyketide synthase dehydratase"/>
    <property type="match status" value="2"/>
</dbReference>
<dbReference type="SMART" id="SM00826">
    <property type="entry name" value="PKS_DH"/>
    <property type="match status" value="2"/>
</dbReference>
<feature type="domain" description="Ketosynthase family 3 (KS3)" evidence="13">
    <location>
        <begin position="3689"/>
        <end position="4117"/>
    </location>
</feature>
<feature type="region of interest" description="Disordered" evidence="11">
    <location>
        <begin position="1191"/>
        <end position="1226"/>
    </location>
</feature>
<feature type="compositionally biased region" description="Gly residues" evidence="11">
    <location>
        <begin position="4739"/>
        <end position="4752"/>
    </location>
</feature>
<feature type="active site" description="Proton donor; for dehydratase activity" evidence="9">
    <location>
        <position position="2705"/>
    </location>
</feature>
<dbReference type="PROSITE" id="PS52019">
    <property type="entry name" value="PKS_MFAS_DH"/>
    <property type="match status" value="2"/>
</dbReference>
<evidence type="ECO:0000256" key="7">
    <source>
        <dbReference type="ARBA" id="ARBA00023268"/>
    </source>
</evidence>
<dbReference type="InterPro" id="IPR020843">
    <property type="entry name" value="ER"/>
</dbReference>
<feature type="compositionally biased region" description="Low complexity" evidence="11">
    <location>
        <begin position="4173"/>
        <end position="4186"/>
    </location>
</feature>
<dbReference type="Pfam" id="PF08659">
    <property type="entry name" value="KR"/>
    <property type="match status" value="3"/>
</dbReference>
<dbReference type="Proteomes" id="UP001231701">
    <property type="component" value="Chromosome"/>
</dbReference>
<protein>
    <submittedName>
        <fullName evidence="15">SDR family NAD(P)-dependent oxidoreductase</fullName>
    </submittedName>
</protein>
<dbReference type="GO" id="GO:0033068">
    <property type="term" value="P:macrolide biosynthetic process"/>
    <property type="evidence" value="ECO:0007669"/>
    <property type="project" value="UniProtKB-ARBA"/>
</dbReference>
<evidence type="ECO:0000256" key="8">
    <source>
        <dbReference type="ARBA" id="ARBA00023315"/>
    </source>
</evidence>
<dbReference type="FunFam" id="3.40.366.10:FF:000002">
    <property type="entry name" value="Probable polyketide synthase 2"/>
    <property type="match status" value="3"/>
</dbReference>
<name>A0AAX3ZB84_STRRO</name>
<feature type="region of interest" description="Disordered" evidence="11">
    <location>
        <begin position="5149"/>
        <end position="5173"/>
    </location>
</feature>
<dbReference type="NCBIfam" id="NF045894">
    <property type="entry name" value="PKS_plus_SDR"/>
    <property type="match status" value="1"/>
</dbReference>
<dbReference type="InterPro" id="IPR013154">
    <property type="entry name" value="ADH-like_N"/>
</dbReference>
<evidence type="ECO:0000256" key="1">
    <source>
        <dbReference type="ARBA" id="ARBA00001957"/>
    </source>
</evidence>
<evidence type="ECO:0000256" key="5">
    <source>
        <dbReference type="ARBA" id="ARBA00022679"/>
    </source>
</evidence>
<dbReference type="InterPro" id="IPR036291">
    <property type="entry name" value="NAD(P)-bd_dom_sf"/>
</dbReference>
<dbReference type="Pfam" id="PF08240">
    <property type="entry name" value="ADH_N"/>
    <property type="match status" value="1"/>
</dbReference>
<feature type="active site" description="Proton acceptor; for dehydratase activity" evidence="9">
    <location>
        <position position="2535"/>
    </location>
</feature>
<dbReference type="InterPro" id="IPR014030">
    <property type="entry name" value="Ketoacyl_synth_N"/>
</dbReference>
<dbReference type="Gene3D" id="3.30.70.3290">
    <property type="match status" value="4"/>
</dbReference>
<keyword evidence="5" id="KW-0808">Transferase</keyword>
<evidence type="ECO:0000256" key="2">
    <source>
        <dbReference type="ARBA" id="ARBA00004792"/>
    </source>
</evidence>
<keyword evidence="6" id="KW-0045">Antibiotic biosynthesis</keyword>
<dbReference type="PANTHER" id="PTHR43775">
    <property type="entry name" value="FATTY ACID SYNTHASE"/>
    <property type="match status" value="1"/>
</dbReference>
<feature type="compositionally biased region" description="Low complexity" evidence="11">
    <location>
        <begin position="1203"/>
        <end position="1215"/>
    </location>
</feature>
<dbReference type="InterPro" id="IPR013968">
    <property type="entry name" value="PKS_KR"/>
</dbReference>
<keyword evidence="3" id="KW-0596">Phosphopantetheine</keyword>
<dbReference type="SUPFAM" id="SSF101173">
    <property type="entry name" value="Docking domain B of the erythromycin polyketide synthase (DEBS)"/>
    <property type="match status" value="1"/>
</dbReference>
<dbReference type="SUPFAM" id="SSF53901">
    <property type="entry name" value="Thiolase-like"/>
    <property type="match status" value="3"/>
</dbReference>
<dbReference type="InterPro" id="IPR041618">
    <property type="entry name" value="PKS_DE"/>
</dbReference>
<dbReference type="FunFam" id="1.10.1200.10:FF:000007">
    <property type="entry name" value="Probable polyketide synthase pks17"/>
    <property type="match status" value="3"/>
</dbReference>
<comment type="cofactor">
    <cofactor evidence="1">
        <name>pantetheine 4'-phosphate</name>
        <dbReference type="ChEBI" id="CHEBI:47942"/>
    </cofactor>
</comment>
<keyword evidence="4" id="KW-0597">Phosphoprotein</keyword>
<dbReference type="SUPFAM" id="SSF51735">
    <property type="entry name" value="NAD(P)-binding Rossmann-fold domains"/>
    <property type="match status" value="7"/>
</dbReference>
<feature type="domain" description="PKS/mFAS DH" evidence="14">
    <location>
        <begin position="4631"/>
        <end position="4973"/>
    </location>
</feature>
<evidence type="ECO:0000256" key="3">
    <source>
        <dbReference type="ARBA" id="ARBA00022450"/>
    </source>
</evidence>
<dbReference type="PROSITE" id="PS50075">
    <property type="entry name" value="CARRIER"/>
    <property type="match status" value="3"/>
</dbReference>
<sequence length="5675" mass="591498">MSNEDKLRAYLKRAVADLQEARQRLDEAENRDREPIAVVAMACRYPGGVRSPEELWELARDGVDAISAFPTNRGWDLDRLFHPDPAHHGTTYAREGGFLHDAGEFDPAFFGISPREALAMDPQQRLLLETSWETLERAGIAPDALAGSPTGVFVGTGHGDYDGAARGRQEEVAGHLLTGNTVAVASGRLSYTYGFEGPAVTVDTACSSSLVALHLAVRSLRQGECSLALAGGATVMSTPKMFTEFARQRGLAADGRCKAFAAAADGTAWSEGAGLILLERLSDARRNGHPVLAVIRGSAINQDGASNGLTAPNGPSQQRLIRQALIDSGLTSAEVDAVEAHGTGTTLGDPIEAQALLATYGRDRGDGRPLLLGSLKSNTGHTQAASGVAGVIKMVQAMRHGILPKSLHIDAPTPNADWEDGGVELLTEHTAWPETGRPRRAAVSSFGVSGTNAHLVLEQAPAEEAPEIAEPGQAEGAWWPWVVSGKSRAAVGEQAARLAATVRATDASVLDVAHALAVTRVAMDQRAVVVGRDVDDLLAGLDALAAGEPSARVVEGAAGDGTGGVVFVFPGQGSQWAGMAVELLETSPVFASRIAACARALAPFVDWSLPDVLRGVEGAASLERVDVVQPALWAVMVSLAEVWRSRGVRPAAVVGHSQGEIAAAVVAGGLSLEDGARVVALRSRALRALSGLGGMVSVALGVDEVRGLLAGWDGRIGVAAVNGPSSVVVSGDADALDAFVAQCEAAGVRARRVAVDYASHSAHVERIEEELARLLAPVTARSCEVPFYSTVTGEAIDTAVLDGSYWFRNLRGTVEFEAATRALLADGFRVFVEVSAHPVVATGVRETFEDAGVRAGVVGTLRRDEGGLERFTLSLGEAWALGADVDWDAYYEGTRPQRVDLPTYPFRRDWYWLTPAESAAAASGGDTADGEFWSAVESGDITRLSSVLEVTGDDVEAFGTLLPALASWRRRRTLRSTLDGWRYRVTWTALTGAGGTVPGGRWPVLVPSGHADDPWVADVLAALAARGLRIERHDLTGDEDTAALTALLTTGPGDGPDTDGDAPAGVLSLLALDERPHPDHPAVPRGLATAKDLVHALSGTGARLWALTRGAVSVDGRDPLTSPVQAETWGFGRAVALELPDAWGGLADIPAEPDARCLARLAALLGGEEDQIAVRTSGAYARRLARMPLPEPTAATEDAPSVTAATDDAPTGAPAGEDDGIGGWGDHDTVLITGGTGALGAHVARSLAAHGARHLVLTSRRGPDAPGVSELVAELTGLGARVTVADCDVADRDQLARLLAGLPAELPLTGVVHAAGVLDDGVLDSLTLDRFEAVLRPKTAGTAHLHELTRDHPVTLFVLFSSIVGVLGNAGQANYAAANAYLDAVAEQRRAEGLPVTSVAWGPWADAGMATADVLADRMSHDGLTPMPPETAVAALRAAVVEGASHTTVVDVDWRAYASVMTAARPSPLVGDLPEVRRALAAAAAAAPDTHALRDRLRALAPAEQDRLLTDLVRAEVATALRYSSPEAVDVDRAFKDLGFDSLTAVEVRNRITTATDLKLPTTLLFDYPNTTAVVAHLRTLILGEDRTAAAPVVVSAGVTDEPMAVVAMACRFPGGVTTPEELWELMAAELDVVSTPPEDRGWDLDSLYDPDPDRQGTTYSREGGFIRDVAGFDPAFFGISPREALAMDPQQRLLLETSWETFERAGIDPRTLRNSATGVFVGSITTDYQVRLGGAAAQEQLAGHLMTGNASSIASGRLSYTYGFEGPAVTMDTGCSSSMVALHLALQSLRTGECTMALAGGVTVMSTPEPYVEFSRQRGLAADGRCKAFAEGADGMGFAEGVGLVLLERLSDARRNGHPVLAVVRGSALNQDGASNGLTAPNGPSQQRVIRQALANAGLTPADVDAVEAHGTGTPLGDPIEAQAILATYGQDRDPERPLLLGSLKSNIGHTQAAAGVAGMMKMILAMRHGTLPKSLHITKPTPVVDWSSGAVRLVTEATPWPETGRPRRAGVSSFGISGTNGHLILEEAPAPDPAPAEEAASAVEDGWWPWTLSAKSRAAVGEQAARLAAAVRSSDARVLDVAHSLATTRVAMDHRAVVVGRDTETLLAGLDALAAGEAAAGVVEGVAGEGSGGVVFVFPGQGSQWAGMATELLATSPVFAARVAECAAALEPFVDWSLADVLKGAEDAPSLERVDVVQPALWAVMVSLAEVWRSRGVEPAAVLGHSQGEIAAAVVAGALSLRDGARVVALRSRALRALSGLGGMVSVARGVRDVRDLLADFDGRIGVAAVNGPSSVIVSGDADALDELLDRCERTGVRARRVAVDYASHSAHVERIEEELAELLAPVVGRSCAVPFYSTVSGAVIDTAELDGGYWYRNLRGTVEFEAATRALLADGFHVFVEVSAHPVVATGVQETIEDAGASAGVVGTLRRDEGGLERFTLSLGQAWALGADVDWDTYYEGTRPHRVDLPTYPFQRQHYWPRFADLGGDVTSAGLDSPDHPLLGASVELAGGDGLVATARWSLRTHPWLADHAVSGTVIVPGTALVESVIRAGDALGCGQVDELTLQAPVVLRERGEVQVQIAVGEPDASGRRPVSVHTRTTGPDGGEELWTLRARGSLTEPGVPGVERPEDFTVWPPRGATTVTADGFYDFLAGRGYEFGPVFQGVRAAWSRGDDVFAEVVLPEQVRGDAGRFGIHPALLDAALHAANLTSDGDRTVVPFAWSGVSLHATGATALRVRVSPAGPDTITVHMTDPTGAPVAVIESLAVREVTAETLDPSARAARDWLFRLDWTPVTPPVSVPAAPGLAVLGTPADAPDGRGTPLPAFGTLAELTEHHAATGRPPGAVLLFAREPEAADDPDVPDTVLDHVLATVQDWLADDRTDGTPLVVVTRGAVATGPGDPAHDLPGAAVWGLVRSAQTQHPGRLVLVDLDVHDDSWRALPAALATGEPQLAVRQGEPYAPRLARPRTGDALTVPSGAGAWRLDIPRKGSVDELELVACPEVTEAPAAGHLLIEVRAAGLNFRDVLNTLDMYPGPAVLLGAEAAGVVTAVGEGVTDFAPGDRVMGLVTGGFATHAVADTRMVAPVPDGWTWAQAASVPVAFLTAYYGLRDLARLEAGESVLVHAAAGGVGMAAVQLARHWGAEVYGTAGEHKRALLRADGWDDSRLASSRDLGFEDRFRAAGGGRGVDVVLNSLAGDFVDASLRLLAPGGRLVEMGKTDVRDPEQVVRDHPDVALYQAYELREAGEDRIREMFRDLTGLFASGALRPLPTVTWDVRHSREAFRHMAQAKHYGKIVLTLPRAWDPEGTVLITGGAGVLGGILARHLVTRHGMRHLLLTGRRGPDTPGATELRTELEALGAHVTLAACDAADADALSRVIAAVPAAHPLTAVVHAAGVLDDGVLEHLTPDRLRTVLAPKADAARHLDRLTRGLDLADLVLFSAGAGVFGNAGQANYAAANTYLDALAHRRRAEGLPTTSLSWGLWADASSLTGHLDDTDLARVRRSGVLPLTAADGMALFDAALAEQRPHLVPVRLDTGQLRAWGGDVPHLLRSLYRSPARRTAETGAPTGTDGLRTRLAGLSADDRLAALRDLVGTCAAAVLGHTDPAHLHAGRAFRDLGFDSLTAVELRNRLNGATGLRLPATLVFDHPTVTELAAFLDGELTDASPAAPPAAPAPATAAHGDDDVFAIVGMACRLPGDVRSPEDLWRLLTDGTDAIAPFPADRGWDLDGLYDAVPEHQGSSRTREGGFLHDAADFDADFFGISPREALAMDPQQRLLLETSWEVFERAGIDPRSVRGSRTGVFAGLSSSDYLKRVTHVPDEIAGYVNNGNANSIVSGRVAYTLGLEGPAVTVDTACSSSLVALHMALQALRGGECTMALAGGVTVMCSPEIIVDFSRQRGLAADGRCKPFAAAADGTGFSEGVGLVLVERLSDARRNGHRVLALVRGSAVNQDGASNGLSAPNGPAQQRVIRQALADAGVRAADVDAVEAHGTGTRLGDPIEAQALLATYGRDRDAAHPLLLGSVKSNLGHTQAAAGVAGVIKTVLALRHGTLPKSLHIDAPTEHVDWQSGGVRLLTEATEWPVPAVPRPRRAAVSSFGISGTNAHVILEEAPADTPVDTAVEASSDTPVEASSDASTDVPAVSDAPGTDRTSVPVWAAPTAASEQADATTDARTTGGTAPLPWTLSARSEAALRGQAKALLAHLDAHPGTAPADIAHSLVTRRALLEKRAVVIGTTPGDFRAGLASLAEGSPAASVVSGGRGAGRDRRTVLVFPGQGTQWEGMGAELLDASPVFARSIADCEAALAPHVDWSLTEVLRRTDGAPTLDRVDVAQPALWAVMVSLAELWRAHGLEPAAVLGHSQGEIAAAAVSGALSLADAAAVVAVRSLAIARELSGHGGMVAVAVSHEQADALVADLPGVSVAAVNGPASVVVSGDPEGLDTLLARCREQRMRARRVPVDYASHSAHVDRLAESLPAALAGIEPRDGDIPFFSTVTADWHPGAGLDAAYWHRNLRSTVRLEDSLRALVDQGHDVFVECSPHPVLTVGIEDTAASAGADAVTLGSLRRDDGGAPRFLTALATAHVAGVPVDWRPAVAHGHPTDLPTYAFQRERYWLEAGGEQADPAGLDTVVRLADGGALLSGSLSLTTQPWLDAHRTHGTAVVPATALLDWAVRAGDETGLPRVVELDEHSPVAVPDQGRVEIQLTVSAHDGTGPGTGGTDTGLEGTDSGLDGTGTGLEGTGTGPEGLDRGPEGSGTGLGGPESGREGSGGRTFTVHSRLLGPDGDTAGGATSWTRNATGVLAPAPYTDPAPAKPGPGASTDAAATVDLDRAHDLVHRSGLDLDAPFRTVRSLRRSGDTLLADVELPEKAHADATRFRLHPALLQTAVALAATPDDATAPVLPAAWRNVTVHATGAARLQIALTPVGEDTWTVDAHDTTGTPVLTGTVTTRRAGPERLPAPPGPDALHRVIWTPLTDGTPSATQDHDGTRSATPVHDGTRSATPDHDVPWAVLGIPGRLTAALERSGATVQVHADLAALTAALDSGAAEPPAVVVAVHGPTAGDDPAAGAHDSARQALTLATDWLRDPRHAGTRLLVVTEGAVATGPDDTVPGLADATVWGLLRSAQTEHPGRFLLADLDPAARDESTPDGPDSPTDTDTDPQAPDASADALISAVTAAARTGETQFAVRAGTVTVPRLVRADHPDDAPRPATTGAWGDGTGAGTVLITGGTGVLGAHVARHLVTRHGVRHLLLTGRRGPDAPGANALREELTALGADTEIVACDAADRDDLARVLAGIPAEHPLTAVVHAAGVLDDGLLDDLTPDRVDRVLRPKADAAWHLHELTRDSKLTAFVMFSSYAGVAGGPGQANYAAANAFLDALAQYRRARGLTAHSLAWGFWADRSGLTGALDGADLTRLARSGIRPLTADQGLGLLSAATGLDTAQLVPVSLDTRALRGDEVPPLLRALARPAPRRTALTGTTHPAGSGMPDREGPADLRRRLAGLPGPQQQALLHRIVLGHVAAVLGHASAESLDAGRGFLDLGMSSLTAVELRNRLNAETGLSLPTTLIFDHPDPAALVRHLRTELGTDTGETRQPVFAELADLEAAVGGAELDDQERAHLAKRLKALQWKLDSTPDGAQRDDDSDLDTSTDDEMFDLIDNELGLA</sequence>
<evidence type="ECO:0000259" key="14">
    <source>
        <dbReference type="PROSITE" id="PS52019"/>
    </source>
</evidence>
<feature type="region of interest" description="Disordered" evidence="11">
    <location>
        <begin position="4940"/>
        <end position="5011"/>
    </location>
</feature>
<dbReference type="Pfam" id="PF21089">
    <property type="entry name" value="PKS_DH_N"/>
    <property type="match status" value="2"/>
</dbReference>
<feature type="region of interest" description="C-terminal hotdog fold" evidence="9">
    <location>
        <begin position="4831"/>
        <end position="4973"/>
    </location>
</feature>
<feature type="domain" description="Ketosynthase family 3 (KS3)" evidence="13">
    <location>
        <begin position="1601"/>
        <end position="2029"/>
    </location>
</feature>
<dbReference type="InterPro" id="IPR049900">
    <property type="entry name" value="PKS_mFAS_DH"/>
</dbReference>
<dbReference type="GO" id="GO:0004315">
    <property type="term" value="F:3-oxoacyl-[acyl-carrier-protein] synthase activity"/>
    <property type="evidence" value="ECO:0007669"/>
    <property type="project" value="InterPro"/>
</dbReference>
<dbReference type="InterPro" id="IPR020806">
    <property type="entry name" value="PKS_PP-bd"/>
</dbReference>
<dbReference type="InterPro" id="IPR020841">
    <property type="entry name" value="PKS_Beta-ketoAc_synthase_dom"/>
</dbReference>
<dbReference type="InterPro" id="IPR055123">
    <property type="entry name" value="SpnB-like_Rossmann"/>
</dbReference>
<dbReference type="CDD" id="cd00833">
    <property type="entry name" value="PKS"/>
    <property type="match status" value="3"/>
</dbReference>
<dbReference type="InterPro" id="IPR016036">
    <property type="entry name" value="Malonyl_transacylase_ACP-bd"/>
</dbReference>
<evidence type="ECO:0000256" key="6">
    <source>
        <dbReference type="ARBA" id="ARBA00023194"/>
    </source>
</evidence>